<dbReference type="OrthoDB" id="9791970at2"/>
<feature type="transmembrane region" description="Helical" evidence="11">
    <location>
        <begin position="87"/>
        <end position="108"/>
    </location>
</feature>
<accession>A0A178M4I7</accession>
<dbReference type="EC" id="7.1.1.-" evidence="11"/>
<keyword evidence="3 11" id="KW-0813">Transport</keyword>
<organism evidence="13 14">
    <name type="scientific">Chloroflexus islandicus</name>
    <dbReference type="NCBI Taxonomy" id="1707952"/>
    <lineage>
        <taxon>Bacteria</taxon>
        <taxon>Bacillati</taxon>
        <taxon>Chloroflexota</taxon>
        <taxon>Chloroflexia</taxon>
        <taxon>Chloroflexales</taxon>
        <taxon>Chloroflexineae</taxon>
        <taxon>Chloroflexaceae</taxon>
        <taxon>Chloroflexus</taxon>
    </lineage>
</organism>
<keyword evidence="10 11" id="KW-0472">Membrane</keyword>
<feature type="transmembrane region" description="Helical" evidence="11">
    <location>
        <begin position="60"/>
        <end position="81"/>
    </location>
</feature>
<dbReference type="GO" id="GO:0030964">
    <property type="term" value="C:NADH dehydrogenase complex"/>
    <property type="evidence" value="ECO:0007669"/>
    <property type="project" value="TreeGrafter"/>
</dbReference>
<feature type="transmembrane region" description="Helical" evidence="11">
    <location>
        <begin position="6"/>
        <end position="29"/>
    </location>
</feature>
<evidence type="ECO:0000256" key="1">
    <source>
        <dbReference type="ARBA" id="ARBA00004141"/>
    </source>
</evidence>
<dbReference type="InterPro" id="IPR023043">
    <property type="entry name" value="NAD(P)H_OxRDtase_bac/plastid"/>
</dbReference>
<evidence type="ECO:0000256" key="4">
    <source>
        <dbReference type="ARBA" id="ARBA00022475"/>
    </source>
</evidence>
<keyword evidence="9 11" id="KW-0520">NAD</keyword>
<comment type="catalytic activity">
    <reaction evidence="11 12">
        <text>a quinone + NADH + 5 H(+)(in) = a quinol + NAD(+) + 4 H(+)(out)</text>
        <dbReference type="Rhea" id="RHEA:57888"/>
        <dbReference type="ChEBI" id="CHEBI:15378"/>
        <dbReference type="ChEBI" id="CHEBI:24646"/>
        <dbReference type="ChEBI" id="CHEBI:57540"/>
        <dbReference type="ChEBI" id="CHEBI:57945"/>
        <dbReference type="ChEBI" id="CHEBI:132124"/>
    </reaction>
</comment>
<evidence type="ECO:0000256" key="9">
    <source>
        <dbReference type="ARBA" id="ARBA00023027"/>
    </source>
</evidence>
<dbReference type="GO" id="GO:0048038">
    <property type="term" value="F:quinone binding"/>
    <property type="evidence" value="ECO:0007669"/>
    <property type="project" value="UniProtKB-KW"/>
</dbReference>
<keyword evidence="11" id="KW-0830">Ubiquinone</keyword>
<evidence type="ECO:0000256" key="8">
    <source>
        <dbReference type="ARBA" id="ARBA00022989"/>
    </source>
</evidence>
<keyword evidence="5 11" id="KW-0812">Transmembrane</keyword>
<dbReference type="InterPro" id="IPR000440">
    <property type="entry name" value="NADH_UbQ/plastoQ_OxRdtase_su3"/>
</dbReference>
<dbReference type="PANTHER" id="PTHR11058:SF22">
    <property type="entry name" value="NADH-QUINONE OXIDOREDUCTASE SUBUNIT A"/>
    <property type="match status" value="1"/>
</dbReference>
<comment type="function">
    <text evidence="11">NDH-1 shuttles electrons from NADH, via FMN and iron-sulfur (Fe-S) centers, to quinones in the respiratory chain. The immediate electron acceptor for the enzyme in this species is believed to be ubiquinone. Couples the redox reaction to proton translocation (for every two electrons transferred, four hydrogen ions are translocated across the cytoplasmic membrane), and thus conserves the redox energy in a proton gradient.</text>
</comment>
<comment type="subcellular location">
    <subcellularLocation>
        <location evidence="11 12">Cell membrane</location>
        <topology evidence="11 12">Multi-pass membrane protein</topology>
    </subcellularLocation>
    <subcellularLocation>
        <location evidence="1">Membrane</location>
        <topology evidence="1">Multi-pass membrane protein</topology>
    </subcellularLocation>
</comment>
<dbReference type="STRING" id="1707952.A6A03_18125"/>
<gene>
    <name evidence="11" type="primary">nuoA</name>
    <name evidence="13" type="ORF">A6A03_18125</name>
</gene>
<keyword evidence="14" id="KW-1185">Reference proteome</keyword>
<reference evidence="13 14" key="1">
    <citation type="submission" date="2016-04" db="EMBL/GenBank/DDBJ databases">
        <title>Chloroflexus islandicus sp. nov., a thermophilic filamentous anoxygenic phototrophic bacterium from geyser Strokkur (Iceland).</title>
        <authorList>
            <person name="Gaisin V.A."/>
            <person name="Kalashnikov A.M."/>
            <person name="Sukhacheva M.V."/>
            <person name="Grouzdev D.S."/>
            <person name="Ivanov T.M."/>
            <person name="Kuznetsov B."/>
            <person name="Gorlenko V.M."/>
        </authorList>
    </citation>
    <scope>NUCLEOTIDE SEQUENCE [LARGE SCALE GENOMIC DNA]</scope>
    <source>
        <strain evidence="14">isl-2</strain>
    </source>
</reference>
<evidence type="ECO:0000256" key="10">
    <source>
        <dbReference type="ARBA" id="ARBA00023136"/>
    </source>
</evidence>
<dbReference type="InterPro" id="IPR038430">
    <property type="entry name" value="NDAH_ubi_oxred_su3_sf"/>
</dbReference>
<keyword evidence="4 11" id="KW-1003">Cell membrane</keyword>
<name>A0A178M4I7_9CHLR</name>
<dbReference type="PANTHER" id="PTHR11058">
    <property type="entry name" value="NADH-UBIQUINONE OXIDOREDUCTASE CHAIN 3"/>
    <property type="match status" value="1"/>
</dbReference>
<sequence>MFDAYIPVLILFLIAVFIAAFVITFSALLGPRRSTPRKLAPYESGMDPVGPAIRRIPVKFYVVAMLFIVFDIEVVFFYPFALVFRDLGPAGLAVMGVFFVVLLVGFVYEWKKGALRWE</sequence>
<evidence type="ECO:0000256" key="11">
    <source>
        <dbReference type="HAMAP-Rule" id="MF_01394"/>
    </source>
</evidence>
<keyword evidence="7 11" id="KW-1278">Translocase</keyword>
<evidence type="ECO:0000256" key="6">
    <source>
        <dbReference type="ARBA" id="ARBA00022719"/>
    </source>
</evidence>
<dbReference type="HAMAP" id="MF_01394">
    <property type="entry name" value="NDH1_NuoA"/>
    <property type="match status" value="1"/>
</dbReference>
<dbReference type="AlphaFoldDB" id="A0A178M4I7"/>
<dbReference type="RefSeq" id="WP_066790041.1">
    <property type="nucleotide sequence ID" value="NZ_LWQS01000077.1"/>
</dbReference>
<comment type="subunit">
    <text evidence="11">NDH-1 is composed of 14 different subunits. Subunits NuoA, H, J, K, L, M, N constitute the membrane sector of the complex.</text>
</comment>
<evidence type="ECO:0000256" key="2">
    <source>
        <dbReference type="ARBA" id="ARBA00008472"/>
    </source>
</evidence>
<dbReference type="Gene3D" id="1.20.58.1610">
    <property type="entry name" value="NADH:ubiquinone/plastoquinone oxidoreductase, chain 3"/>
    <property type="match status" value="1"/>
</dbReference>
<evidence type="ECO:0000313" key="14">
    <source>
        <dbReference type="Proteomes" id="UP000078287"/>
    </source>
</evidence>
<comment type="caution">
    <text evidence="13">The sequence shown here is derived from an EMBL/GenBank/DDBJ whole genome shotgun (WGS) entry which is preliminary data.</text>
</comment>
<dbReference type="Proteomes" id="UP000078287">
    <property type="component" value="Unassembled WGS sequence"/>
</dbReference>
<dbReference type="EMBL" id="LWQS01000077">
    <property type="protein sequence ID" value="OAN43662.1"/>
    <property type="molecule type" value="Genomic_DNA"/>
</dbReference>
<evidence type="ECO:0000256" key="12">
    <source>
        <dbReference type="RuleBase" id="RU003639"/>
    </source>
</evidence>
<proteinExistence type="inferred from homology"/>
<evidence type="ECO:0000313" key="13">
    <source>
        <dbReference type="EMBL" id="OAN43662.1"/>
    </source>
</evidence>
<keyword evidence="6 11" id="KW-0874">Quinone</keyword>
<evidence type="ECO:0000256" key="7">
    <source>
        <dbReference type="ARBA" id="ARBA00022967"/>
    </source>
</evidence>
<dbReference type="GO" id="GO:0005886">
    <property type="term" value="C:plasma membrane"/>
    <property type="evidence" value="ECO:0007669"/>
    <property type="project" value="UniProtKB-SubCell"/>
</dbReference>
<dbReference type="Pfam" id="PF00507">
    <property type="entry name" value="Oxidored_q4"/>
    <property type="match status" value="1"/>
</dbReference>
<protein>
    <recommendedName>
        <fullName evidence="11">NADH-quinone oxidoreductase subunit A</fullName>
        <ecNumber evidence="11">7.1.1.-</ecNumber>
    </recommendedName>
    <alternativeName>
        <fullName evidence="11">NADH dehydrogenase I subunit A</fullName>
    </alternativeName>
    <alternativeName>
        <fullName evidence="11">NDH-1 subunit A</fullName>
    </alternativeName>
    <alternativeName>
        <fullName evidence="11">NUO1</fullName>
    </alternativeName>
</protein>
<evidence type="ECO:0000256" key="5">
    <source>
        <dbReference type="ARBA" id="ARBA00022692"/>
    </source>
</evidence>
<comment type="similarity">
    <text evidence="2 11 12">Belongs to the complex I subunit 3 family.</text>
</comment>
<dbReference type="GO" id="GO:0050136">
    <property type="term" value="F:NADH dehydrogenase (quinone) (non-electrogenic) activity"/>
    <property type="evidence" value="ECO:0007669"/>
    <property type="project" value="UniProtKB-UniRule"/>
</dbReference>
<dbReference type="GO" id="GO:0008137">
    <property type="term" value="F:NADH dehydrogenase (ubiquinone) activity"/>
    <property type="evidence" value="ECO:0007669"/>
    <property type="project" value="InterPro"/>
</dbReference>
<evidence type="ECO:0000256" key="3">
    <source>
        <dbReference type="ARBA" id="ARBA00022448"/>
    </source>
</evidence>
<keyword evidence="8 11" id="KW-1133">Transmembrane helix</keyword>